<proteinExistence type="predicted"/>
<keyword evidence="2" id="KW-1185">Reference proteome</keyword>
<evidence type="ECO:0000313" key="2">
    <source>
        <dbReference type="Proteomes" id="UP000683000"/>
    </source>
</evidence>
<evidence type="ECO:0000313" key="1">
    <source>
        <dbReference type="EMBL" id="KAG6375652.1"/>
    </source>
</evidence>
<dbReference type="Proteomes" id="UP000683000">
    <property type="component" value="Unassembled WGS sequence"/>
</dbReference>
<protein>
    <submittedName>
        <fullName evidence="1">Uncharacterized protein</fullName>
    </submittedName>
</protein>
<dbReference type="OrthoDB" id="2612009at2759"/>
<dbReference type="AlphaFoldDB" id="A0A8I2YRV1"/>
<name>A0A8I2YRV1_9AGAM</name>
<sequence>MDSIEETRVFEFMKPLIASMIQVVARFDEIRRGLSRRKLRSRVVDVDEDLFERVVRTTSHWKRRIGFVARGIPAIYT</sequence>
<reference evidence="1" key="1">
    <citation type="submission" date="2021-03" db="EMBL/GenBank/DDBJ databases">
        <title>Evolutionary innovations through gain and loss of genes in the ectomycorrhizal Boletales.</title>
        <authorList>
            <person name="Wu G."/>
            <person name="Miyauchi S."/>
            <person name="Morin E."/>
            <person name="Yang Z.-L."/>
            <person name="Xu J."/>
            <person name="Martin F.M."/>
        </authorList>
    </citation>
    <scope>NUCLEOTIDE SEQUENCE</scope>
    <source>
        <strain evidence="1">BR01</strain>
    </source>
</reference>
<accession>A0A8I2YRV1</accession>
<comment type="caution">
    <text evidence="1">The sequence shown here is derived from an EMBL/GenBank/DDBJ whole genome shotgun (WGS) entry which is preliminary data.</text>
</comment>
<dbReference type="EMBL" id="JAGFBS010000014">
    <property type="protein sequence ID" value="KAG6375652.1"/>
    <property type="molecule type" value="Genomic_DNA"/>
</dbReference>
<gene>
    <name evidence="1" type="ORF">JVT61DRAFT_3222</name>
</gene>
<organism evidence="1 2">
    <name type="scientific">Boletus reticuloceps</name>
    <dbReference type="NCBI Taxonomy" id="495285"/>
    <lineage>
        <taxon>Eukaryota</taxon>
        <taxon>Fungi</taxon>
        <taxon>Dikarya</taxon>
        <taxon>Basidiomycota</taxon>
        <taxon>Agaricomycotina</taxon>
        <taxon>Agaricomycetes</taxon>
        <taxon>Agaricomycetidae</taxon>
        <taxon>Boletales</taxon>
        <taxon>Boletineae</taxon>
        <taxon>Boletaceae</taxon>
        <taxon>Boletoideae</taxon>
        <taxon>Boletus</taxon>
    </lineage>
</organism>